<feature type="region of interest" description="Disordered" evidence="2">
    <location>
        <begin position="488"/>
        <end position="517"/>
    </location>
</feature>
<feature type="compositionally biased region" description="Low complexity" evidence="2">
    <location>
        <begin position="593"/>
        <end position="605"/>
    </location>
</feature>
<feature type="region of interest" description="Disordered" evidence="2">
    <location>
        <begin position="988"/>
        <end position="1085"/>
    </location>
</feature>
<feature type="compositionally biased region" description="Polar residues" evidence="2">
    <location>
        <begin position="1230"/>
        <end position="1247"/>
    </location>
</feature>
<feature type="region of interest" description="Disordered" evidence="2">
    <location>
        <begin position="281"/>
        <end position="316"/>
    </location>
</feature>
<feature type="region of interest" description="Disordered" evidence="2">
    <location>
        <begin position="1103"/>
        <end position="1152"/>
    </location>
</feature>
<evidence type="ECO:0000259" key="3">
    <source>
        <dbReference type="Pfam" id="PF16794"/>
    </source>
</evidence>
<feature type="compositionally biased region" description="Acidic residues" evidence="2">
    <location>
        <begin position="1349"/>
        <end position="1367"/>
    </location>
</feature>
<dbReference type="CDD" id="cd00063">
    <property type="entry name" value="FN3"/>
    <property type="match status" value="1"/>
</dbReference>
<dbReference type="EMBL" id="MU825409">
    <property type="protein sequence ID" value="KAJ7390962.1"/>
    <property type="molecule type" value="Genomic_DNA"/>
</dbReference>
<feature type="region of interest" description="Disordered" evidence="2">
    <location>
        <begin position="1400"/>
        <end position="1604"/>
    </location>
</feature>
<feature type="region of interest" description="Disordered" evidence="2">
    <location>
        <begin position="227"/>
        <end position="268"/>
    </location>
</feature>
<feature type="region of interest" description="Disordered" evidence="2">
    <location>
        <begin position="702"/>
        <end position="723"/>
    </location>
</feature>
<reference evidence="4" key="1">
    <citation type="submission" date="2023-01" db="EMBL/GenBank/DDBJ databases">
        <title>Genome assembly of the deep-sea coral Lophelia pertusa.</title>
        <authorList>
            <person name="Herrera S."/>
            <person name="Cordes E."/>
        </authorList>
    </citation>
    <scope>NUCLEOTIDE SEQUENCE</scope>
    <source>
        <strain evidence="4">USNM1676648</strain>
        <tissue evidence="4">Polyp</tissue>
    </source>
</reference>
<feature type="compositionally biased region" description="Polar residues" evidence="2">
    <location>
        <begin position="1257"/>
        <end position="1268"/>
    </location>
</feature>
<dbReference type="InterPro" id="IPR036116">
    <property type="entry name" value="FN3_sf"/>
</dbReference>
<dbReference type="InterPro" id="IPR056565">
    <property type="entry name" value="Fn3_ATF7IP"/>
</dbReference>
<evidence type="ECO:0000256" key="2">
    <source>
        <dbReference type="SAM" id="MobiDB-lite"/>
    </source>
</evidence>
<proteinExistence type="predicted"/>
<feature type="compositionally biased region" description="Polar residues" evidence="2">
    <location>
        <begin position="1339"/>
        <end position="1348"/>
    </location>
</feature>
<feature type="compositionally biased region" description="Polar residues" evidence="2">
    <location>
        <begin position="1194"/>
        <end position="1213"/>
    </location>
</feature>
<feature type="compositionally biased region" description="Low complexity" evidence="2">
    <location>
        <begin position="1002"/>
        <end position="1015"/>
    </location>
</feature>
<dbReference type="OrthoDB" id="5990386at2759"/>
<feature type="compositionally biased region" description="Basic and acidic residues" evidence="2">
    <location>
        <begin position="1109"/>
        <end position="1118"/>
    </location>
</feature>
<dbReference type="Proteomes" id="UP001163046">
    <property type="component" value="Unassembled WGS sequence"/>
</dbReference>
<dbReference type="Pfam" id="PF16794">
    <property type="entry name" value="fn3_4"/>
    <property type="match status" value="1"/>
</dbReference>
<sequence length="1875" mass="203403">MDDKDASHSGPVKRKLSEASCSGDEKAKRPRLQVTIPRIQLSEKQLKKLQKSSTKHPTSSLIANKGDEKKSGATLNISGASSTSTAQTVTEAATTAMKETIRTVIESPVRHRLSNLLDGSDLSPYCDSAAHRDDEEGNVKSVNCEGDDYLNNAKSLSGPASAKANLFNSDELLSVDDGCSPVLQDEDCITVPCYPDVVSKTCMQVTEASAQTSSDNNSQVVGAVTASTQDTCNEEHDVENQRVQSASDDAVSNIPEQGPEPRSATPGSCDVALGELLNDILLPENEETSPEVAEEEKRSENGNAEDKGTSAMLSSSGVEDNTIDYASHYNTLEVMNTLLTNVTEEKRARAELEQLVTQLEEKNKELVSECEKLKDLVNDLLPLSKVKSETVSRGIQINMDLSLRRGRAVDRATSPLRIQRDPSPELTLVSFSIGSQTNPEEVDPPKEVVTTACQTDPQVELRLPARCATQTVVPARVQGIVMPNIQGRTPIQLPDSGSKGPNPFQELYSQSSPSLSMQSGQGAVAQQRQMMTKQVHTTHQYPTSILQTAGYNATGYHSGTLNSARTSQPSPAAQYPQVNATSYHSGTLNSARTSQPSAAAQYPQANATSYHSGTLYSADVRTSQPSSTAQYAQANATGYHSGTLNSADVRTSKPSSTAQYAQSSSDYFMSPLLTAHWSGNQTHAGSNPRAYSVGFNTGTQGNAMQYSPLSAGQAPQRDTSNQTTGQFNPGTLSLLLANNNQLLTQNYQLLAQNHLPASNQTRTLDQNALYNYYSRAAQCVGTQQHSTQQQMIPTSTLDAIGNARSAMANANGKLQMQMAAARTQSFRNSQQTLGTFTSSGVATNQATTPQRTEGLPLRHQVSQPATSQVQLHPASMPQNQAERLSMSNGSTMIRQQSQQVPSSTQTSNRHHNSQTSRLLERDLDQRAQTHIEALSLYGEVQQVYNELQRHLTESTSHNKQKQRTADDPANSHAALVYQPVDNRLNQLQRSKRKPSNEQPREVVPCSNPVSSVSEPISNQFQDSTNQVCSSQTVTKLPQSDRSLSEDTVERSVHFRQETHSSIEPADVFSGTTPPPNDNNITDMRTGHTISSNQSCHSGITFASPSTNVDDVHKVDTHGSNRLGSSATRQQASRLYSIDKDPYKIPPKTPSGALEDTVQRLLALQNKISTSENVSDKENESSISPGELTDGISKATGTMGSEQESATSDESVSQPKKDSNNESLQDCFRNPEQNTVETVSLSQSQGTDTEGLKRDKNTNNCDSPGNQDNPTKDISDSSASEGQLATVVDKMQPIIEQEEEAEGNEIANEKEIGHSPIAEEEEQAGAVCDVPDNRVANVQDALTTSSSDLNNEDESGDKDGTNCDENDDSFQDLYVDIMSPVIPRMAVARRVRRCSDVPSAEYVVGDDDASNSSVDASVQNADNDDHNKDPEPTQSIHEKEQTVKDSNRESGIPSSPEPSADADCDQQENGSGTEGSEHQDVVNDHISLSRDEETPEEMEVEEDMQPTSTSSDSSTAGNDAKEAACRPNPQEMTSAHLGEEHQATVASERTYQDPQAHVSNDQQENTSSIDGNEGCEASNDQEPVAMPLSPKDSTEEMQVEDSLQGASSSVFSTVLNNIEQAAHNTEAQTQDFVETNSTHLSSETSEECRDPPGLVPRVHMKLEASNGPCMGGIGQMDNNEQQQNCELNPEAIPKQNFVCFNSTFEESSTMGDIDVTTKHLSKLPLPLEEGMVKRSVDGKNVSGILVDSNTTLSNIDHNRKESPENKEPSQQLNKPRLALRVLNGSIVLMWDLPPDNKVSEVDFFEVCVYLNKDAREWQNCGGQWMKIGQMKALQLPMACTIRHMLQKKTIYNFSVRAVGLDGVAGPFSQPCGLSCV</sequence>
<feature type="domain" description="Activating transcription factor 7-interacting protein Fn3" evidence="3">
    <location>
        <begin position="1773"/>
        <end position="1870"/>
    </location>
</feature>
<comment type="caution">
    <text evidence="4">The sequence shown here is derived from an EMBL/GenBank/DDBJ whole genome shotgun (WGS) entry which is preliminary data.</text>
</comment>
<dbReference type="InterPro" id="IPR003961">
    <property type="entry name" value="FN3_dom"/>
</dbReference>
<name>A0A9X0A063_9CNID</name>
<feature type="region of interest" description="Disordered" evidence="2">
    <location>
        <begin position="639"/>
        <end position="658"/>
    </location>
</feature>
<feature type="region of interest" description="Disordered" evidence="2">
    <location>
        <begin position="1751"/>
        <end position="1773"/>
    </location>
</feature>
<feature type="compositionally biased region" description="Basic and acidic residues" evidence="2">
    <location>
        <begin position="1422"/>
        <end position="1447"/>
    </location>
</feature>
<feature type="compositionally biased region" description="Basic and acidic residues" evidence="2">
    <location>
        <begin position="295"/>
        <end position="308"/>
    </location>
</feature>
<feature type="compositionally biased region" description="Polar residues" evidence="2">
    <location>
        <begin position="1016"/>
        <end position="1041"/>
    </location>
</feature>
<evidence type="ECO:0000313" key="5">
    <source>
        <dbReference type="Proteomes" id="UP001163046"/>
    </source>
</evidence>
<feature type="compositionally biased region" description="Basic and acidic residues" evidence="2">
    <location>
        <begin position="1474"/>
        <end position="1491"/>
    </location>
</feature>
<feature type="region of interest" description="Disordered" evidence="2">
    <location>
        <begin position="583"/>
        <end position="605"/>
    </location>
</feature>
<feature type="compositionally biased region" description="Basic and acidic residues" evidence="2">
    <location>
        <begin position="1755"/>
        <end position="1766"/>
    </location>
</feature>
<feature type="compositionally biased region" description="Low complexity" evidence="2">
    <location>
        <begin position="78"/>
        <end position="91"/>
    </location>
</feature>
<keyword evidence="5" id="KW-1185">Reference proteome</keyword>
<feature type="compositionally biased region" description="Basic and acidic residues" evidence="2">
    <location>
        <begin position="1042"/>
        <end position="1060"/>
    </location>
</feature>
<feature type="compositionally biased region" description="Polar residues" evidence="2">
    <location>
        <begin position="583"/>
        <end position="592"/>
    </location>
</feature>
<feature type="compositionally biased region" description="Polar residues" evidence="2">
    <location>
        <begin position="837"/>
        <end position="851"/>
    </location>
</feature>
<gene>
    <name evidence="4" type="primary">ATF7IP_3</name>
    <name evidence="4" type="ORF">OS493_020982</name>
</gene>
<protein>
    <submittedName>
        <fullName evidence="4">Activating transcription factor 7-interacting protein 1</fullName>
    </submittedName>
</protein>
<feature type="region of interest" description="Disordered" evidence="2">
    <location>
        <begin position="1168"/>
        <end position="1281"/>
    </location>
</feature>
<feature type="compositionally biased region" description="Low complexity" evidence="2">
    <location>
        <begin position="895"/>
        <end position="907"/>
    </location>
</feature>
<feature type="region of interest" description="Disordered" evidence="2">
    <location>
        <begin position="837"/>
        <end position="919"/>
    </location>
</feature>
<feature type="compositionally biased region" description="Polar residues" evidence="2">
    <location>
        <begin position="1543"/>
        <end position="1569"/>
    </location>
</feature>
<keyword evidence="1" id="KW-0175">Coiled coil</keyword>
<feature type="compositionally biased region" description="Polar residues" evidence="2">
    <location>
        <begin position="1507"/>
        <end position="1516"/>
    </location>
</feature>
<evidence type="ECO:0000313" key="4">
    <source>
        <dbReference type="EMBL" id="KAJ7390962.1"/>
    </source>
</evidence>
<feature type="compositionally biased region" description="Polar residues" evidence="2">
    <location>
        <begin position="860"/>
        <end position="894"/>
    </location>
</feature>
<feature type="compositionally biased region" description="Polar residues" evidence="2">
    <location>
        <begin position="1119"/>
        <end position="1133"/>
    </location>
</feature>
<feature type="region of interest" description="Disordered" evidence="2">
    <location>
        <begin position="1"/>
        <end position="91"/>
    </location>
</feature>
<dbReference type="SUPFAM" id="SSF49265">
    <property type="entry name" value="Fibronectin type III"/>
    <property type="match status" value="1"/>
</dbReference>
<evidence type="ECO:0000256" key="1">
    <source>
        <dbReference type="SAM" id="Coils"/>
    </source>
</evidence>
<organism evidence="4 5">
    <name type="scientific">Desmophyllum pertusum</name>
    <dbReference type="NCBI Taxonomy" id="174260"/>
    <lineage>
        <taxon>Eukaryota</taxon>
        <taxon>Metazoa</taxon>
        <taxon>Cnidaria</taxon>
        <taxon>Anthozoa</taxon>
        <taxon>Hexacorallia</taxon>
        <taxon>Scleractinia</taxon>
        <taxon>Caryophylliina</taxon>
        <taxon>Caryophylliidae</taxon>
        <taxon>Desmophyllum</taxon>
    </lineage>
</organism>
<feature type="compositionally biased region" description="Acidic residues" evidence="2">
    <location>
        <begin position="284"/>
        <end position="294"/>
    </location>
</feature>
<feature type="compositionally biased region" description="Acidic residues" evidence="2">
    <location>
        <begin position="1492"/>
        <end position="1503"/>
    </location>
</feature>
<feature type="coiled-coil region" evidence="1">
    <location>
        <begin position="335"/>
        <end position="379"/>
    </location>
</feature>
<feature type="region of interest" description="Disordered" evidence="2">
    <location>
        <begin position="1298"/>
        <end position="1367"/>
    </location>
</feature>
<accession>A0A9X0A063</accession>